<dbReference type="InterPro" id="IPR027417">
    <property type="entry name" value="P-loop_NTPase"/>
</dbReference>
<dbReference type="Gene3D" id="3.40.50.300">
    <property type="entry name" value="P-loop containing nucleotide triphosphate hydrolases"/>
    <property type="match status" value="1"/>
</dbReference>
<evidence type="ECO:0008006" key="4">
    <source>
        <dbReference type="Google" id="ProtNLM"/>
    </source>
</evidence>
<feature type="compositionally biased region" description="Low complexity" evidence="1">
    <location>
        <begin position="7"/>
        <end position="63"/>
    </location>
</feature>
<protein>
    <recommendedName>
        <fullName evidence="4">DUF4011 domain-containing protein</fullName>
    </recommendedName>
</protein>
<keyword evidence="3" id="KW-1185">Reference proteome</keyword>
<reference evidence="2 3" key="1">
    <citation type="submission" date="2020-08" db="EMBL/GenBank/DDBJ databases">
        <title>Sequencing the genomes of 1000 actinobacteria strains.</title>
        <authorList>
            <person name="Klenk H.-P."/>
        </authorList>
    </citation>
    <scope>NUCLEOTIDE SEQUENCE [LARGE SCALE GENOMIC DNA]</scope>
    <source>
        <strain evidence="2 3">DSM 28238</strain>
    </source>
</reference>
<proteinExistence type="predicted"/>
<evidence type="ECO:0000313" key="3">
    <source>
        <dbReference type="Proteomes" id="UP000547528"/>
    </source>
</evidence>
<evidence type="ECO:0000256" key="1">
    <source>
        <dbReference type="SAM" id="MobiDB-lite"/>
    </source>
</evidence>
<dbReference type="Pfam" id="PF13195">
    <property type="entry name" value="DUF4011"/>
    <property type="match status" value="1"/>
</dbReference>
<organism evidence="2 3">
    <name type="scientific">Garicola koreensis</name>
    <dbReference type="NCBI Taxonomy" id="1262554"/>
    <lineage>
        <taxon>Bacteria</taxon>
        <taxon>Bacillati</taxon>
        <taxon>Actinomycetota</taxon>
        <taxon>Actinomycetes</taxon>
        <taxon>Micrococcales</taxon>
        <taxon>Micrococcaceae</taxon>
        <taxon>Garicola</taxon>
    </lineage>
</organism>
<accession>A0A7W5TZM5</accession>
<name>A0A7W5TZM5_9MICC</name>
<dbReference type="RefSeq" id="WP_183356943.1">
    <property type="nucleotide sequence ID" value="NZ_BAABKR010000004.1"/>
</dbReference>
<dbReference type="EMBL" id="JACIBT010000001">
    <property type="protein sequence ID" value="MBB3666496.1"/>
    <property type="molecule type" value="Genomic_DNA"/>
</dbReference>
<gene>
    <name evidence="2" type="ORF">FHX47_000089</name>
</gene>
<dbReference type="Proteomes" id="UP000547528">
    <property type="component" value="Unassembled WGS sequence"/>
</dbReference>
<feature type="region of interest" description="Disordered" evidence="1">
    <location>
        <begin position="1324"/>
        <end position="1373"/>
    </location>
</feature>
<comment type="caution">
    <text evidence="2">The sequence shown here is derived from an EMBL/GenBank/DDBJ whole genome shotgun (WGS) entry which is preliminary data.</text>
</comment>
<evidence type="ECO:0000313" key="2">
    <source>
        <dbReference type="EMBL" id="MBB3666496.1"/>
    </source>
</evidence>
<dbReference type="SUPFAM" id="SSF52540">
    <property type="entry name" value="P-loop containing nucleoside triphosphate hydrolases"/>
    <property type="match status" value="1"/>
</dbReference>
<dbReference type="InterPro" id="IPR025103">
    <property type="entry name" value="DUF4011"/>
</dbReference>
<feature type="region of interest" description="Disordered" evidence="1">
    <location>
        <begin position="1"/>
        <end position="79"/>
    </location>
</feature>
<sequence length="1373" mass="148081">MTEDKPAASADSPMPAAGPDTGPSSADSPISADSAASPQSPDVPESPDAADSPDAAESSAVDETTAGAGSAESPAGISTTAAVNTTAPVLSWVESLGTGTENDTMLRFTPSQHNAIDLTEANASGMMQLVGGRRTRLSTLLNEAAAFDAGAQAAANIRAKIREMRDERGIEVGYLAAGIASWTEATQAGTETFTAPVMLLPVSLRTRADTNDYEIQFDAQAGLNRALVRHFENAHGIDLDPAQFHRASYVTARFDVVPAAELLTKIAAAAAAEDPDSSLGSLQVWRQLYVSTFADLADLGNPQALNTEHPILRQLAEGGQLDQTQALSAAEDLAPLDERVPEQERLVTDADADQQAALDAILSGVSTVVSTPPGSGQTQTAVNAAAGLAWAGKRVLVIAERTETLTEFSARLSAAKIGTLAVNVPASSAPEDIRTQVVRAIKRAERAEPPRLAGVHKKLTETRHQLRDHVSSLHKVRERWRCSPYQAMQALAALTSLTPAPGTSVRLKRSVLDNTVDRSPVAVKLKRIAELGEFSAETRSSPWFGAALSNRQETNDAHTLVKRLREELPDCREKIREACEQAEVVAGETFAQWHAQVLLFQRVQESMGRFSHDVYARDVDDLIAATAPGWWRRQHNVEMNSMARSRLRRVAKEYIRSGVSFSDLHGALVDVQSEREEWMKWAKDGSLPKVPRQLDQLVDQVGEVQTRLQRLGEVLKPAADQDESLFDLPVERLETLIGTLADDERSLHTLPERTLLAEQLREQGFADLLEDFAQRHVPAAEAADELELAWWQSALEAMISGDEYLAMTSGENLRRIEAEYRRADAAHIESGAQRLNHALATRWKSAVEAHPDAAAHLRSLLRDAAPTVPALESVAGRITQPLTPIWTTSPLGLAGQFSGGPQAEPSFDVVLLLDSETLAVPSGLGAVSRAQQVVAFGDPVSGAPKPMTVSADPIAREAEAQVPGSMYAELARILPEYRLRQVHRGVDQELTELISGLYEGSRPLTRLPDAAQLLGNQRRLTLERISSGAGREPVESPTAEVNRVVDLVFEHIRSSRNRSLAVVTGSQWHAKRVADAIRLHLSNHPWAATFFEHGAAGVPGGSGSGAAGEGTGERFVVAPVERAHGVVRDDVIFSLGFGRSVKGEPAHEFGELSGPRGREYFVQAVTRARGRMKVVSSIAAEQLDRSQLTEGALLVHDLLQLGAGADSNPSVSAEVTDPLVLDLVDRIRARGGRVEDGFRGTLDLAACPRRSTPEAQIKPVAMISDGTAEYAELPVRERSRLRPEQFEQLGWHYIVLWTIDVFTDPAGTTERVAEKVGLAAGPEFAQAGRGPLSSTTGPVRFGGAADAEDEDAERRQKQWLAPQQRRVRSDGAP</sequence>